<accession>A0ABN1NQJ1</accession>
<organism evidence="2 3">
    <name type="scientific">Streptomyces thermoalcalitolerans</name>
    <dbReference type="NCBI Taxonomy" id="65605"/>
    <lineage>
        <taxon>Bacteria</taxon>
        <taxon>Bacillati</taxon>
        <taxon>Actinomycetota</taxon>
        <taxon>Actinomycetes</taxon>
        <taxon>Kitasatosporales</taxon>
        <taxon>Streptomycetaceae</taxon>
        <taxon>Streptomyces</taxon>
    </lineage>
</organism>
<comment type="caution">
    <text evidence="2">The sequence shown here is derived from an EMBL/GenBank/DDBJ whole genome shotgun (WGS) entry which is preliminary data.</text>
</comment>
<protein>
    <submittedName>
        <fullName evidence="2">Uncharacterized protein</fullName>
    </submittedName>
</protein>
<dbReference type="Pfam" id="PF19870">
    <property type="entry name" value="DUF6343"/>
    <property type="match status" value="1"/>
</dbReference>
<dbReference type="EMBL" id="BAAAHG010000018">
    <property type="protein sequence ID" value="GAA0913678.1"/>
    <property type="molecule type" value="Genomic_DNA"/>
</dbReference>
<evidence type="ECO:0000256" key="1">
    <source>
        <dbReference type="SAM" id="Phobius"/>
    </source>
</evidence>
<name>A0ABN1NQJ1_9ACTN</name>
<dbReference type="InterPro" id="IPR045924">
    <property type="entry name" value="DUF6343"/>
</dbReference>
<gene>
    <name evidence="2" type="ORF">GCM10009549_27210</name>
</gene>
<dbReference type="RefSeq" id="WP_344049730.1">
    <property type="nucleotide sequence ID" value="NZ_BAAAHG010000018.1"/>
</dbReference>
<proteinExistence type="predicted"/>
<keyword evidence="3" id="KW-1185">Reference proteome</keyword>
<keyword evidence="1" id="KW-1133">Transmembrane helix</keyword>
<keyword evidence="1" id="KW-0472">Membrane</keyword>
<evidence type="ECO:0000313" key="3">
    <source>
        <dbReference type="Proteomes" id="UP001501005"/>
    </source>
</evidence>
<reference evidence="2 3" key="1">
    <citation type="journal article" date="2019" name="Int. J. Syst. Evol. Microbiol.">
        <title>The Global Catalogue of Microorganisms (GCM) 10K type strain sequencing project: providing services to taxonomists for standard genome sequencing and annotation.</title>
        <authorList>
            <consortium name="The Broad Institute Genomics Platform"/>
            <consortium name="The Broad Institute Genome Sequencing Center for Infectious Disease"/>
            <person name="Wu L."/>
            <person name="Ma J."/>
        </authorList>
    </citation>
    <scope>NUCLEOTIDE SEQUENCE [LARGE SCALE GENOMIC DNA]</scope>
    <source>
        <strain evidence="2 3">JCM 10673</strain>
    </source>
</reference>
<keyword evidence="1" id="KW-0812">Transmembrane</keyword>
<feature type="transmembrane region" description="Helical" evidence="1">
    <location>
        <begin position="21"/>
        <end position="45"/>
    </location>
</feature>
<feature type="transmembrane region" description="Helical" evidence="1">
    <location>
        <begin position="57"/>
        <end position="79"/>
    </location>
</feature>
<sequence length="88" mass="9549">MYDERRRTGTEPRTARSPLHLRLVLSAVFFPLFLAATVLFATWSADSGPQDSPGPTALATLAGICAALALTAVVDLLVVTRRLRARRN</sequence>
<dbReference type="Proteomes" id="UP001501005">
    <property type="component" value="Unassembled WGS sequence"/>
</dbReference>
<evidence type="ECO:0000313" key="2">
    <source>
        <dbReference type="EMBL" id="GAA0913678.1"/>
    </source>
</evidence>